<accession>A0A081NXH4</accession>
<evidence type="ECO:0000313" key="7">
    <source>
        <dbReference type="Proteomes" id="UP000028123"/>
    </source>
</evidence>
<dbReference type="InterPro" id="IPR012328">
    <property type="entry name" value="Chalcone/stilbene_synt_C"/>
</dbReference>
<comment type="similarity">
    <text evidence="1">Belongs to the thiolase-like superfamily. Chalcone/stilbene synthases family.</text>
</comment>
<sequence length="385" mass="42263">MEPFTSDVAILGIGTAVPAYRLDQLEVLERLTDALKEHSDSMRWSKRIFKQCGVETRYTCEPDLLSPAAECRYFPSDSLENVPSTKERMERYKRESVPLALESSKKALEDSHTAVSDITHLITVSCTGQFLPGMDVDLTMRLGLSPNIQRMPLQFLGCAAGLKAVSLARQIVAGMPSANVLIVCVELCTLHIQPSSQREALFGASFFGDGASACVVGRARPEHKKVFRLGKGNTVLLPDSTDEMVWEVGNYGFDLFLSPNIPKLLGRYVPAEIEQIFNGKTLPELWAIHPGGRGIIDTLQDLFALSEEQTRPSRNTLRNYGNVSSATILFVLDEYRRELTPARTDTHPICGIALAFGPGLTAELIEVDYFPNGIPLGAGVGISYV</sequence>
<feature type="domain" description="Chalcone/stilbene synthase C-terminal" evidence="5">
    <location>
        <begin position="235"/>
        <end position="365"/>
    </location>
</feature>
<dbReference type="GO" id="GO:0030639">
    <property type="term" value="P:polyketide biosynthetic process"/>
    <property type="evidence" value="ECO:0007669"/>
    <property type="project" value="TreeGrafter"/>
</dbReference>
<dbReference type="Pfam" id="PF00195">
    <property type="entry name" value="Chal_sti_synt_N"/>
    <property type="match status" value="1"/>
</dbReference>
<dbReference type="Gene3D" id="3.40.47.10">
    <property type="match status" value="2"/>
</dbReference>
<evidence type="ECO:0000256" key="2">
    <source>
        <dbReference type="ARBA" id="ARBA00022679"/>
    </source>
</evidence>
<organism evidence="6 7">
    <name type="scientific">Paenibacillus tyrfis</name>
    <dbReference type="NCBI Taxonomy" id="1501230"/>
    <lineage>
        <taxon>Bacteria</taxon>
        <taxon>Bacillati</taxon>
        <taxon>Bacillota</taxon>
        <taxon>Bacilli</taxon>
        <taxon>Bacillales</taxon>
        <taxon>Paenibacillaceae</taxon>
        <taxon>Paenibacillus</taxon>
    </lineage>
</organism>
<dbReference type="eggNOG" id="COG3424">
    <property type="taxonomic scope" value="Bacteria"/>
</dbReference>
<dbReference type="InterPro" id="IPR001099">
    <property type="entry name" value="Chalcone/stilbene_synt_N"/>
</dbReference>
<dbReference type="PANTHER" id="PTHR11877">
    <property type="entry name" value="HYDROXYMETHYLGLUTARYL-COA SYNTHASE"/>
    <property type="match status" value="1"/>
</dbReference>
<name>A0A081NXH4_9BACL</name>
<keyword evidence="7" id="KW-1185">Reference proteome</keyword>
<dbReference type="EMBL" id="JNVM01000024">
    <property type="protein sequence ID" value="KEQ23147.1"/>
    <property type="molecule type" value="Genomic_DNA"/>
</dbReference>
<dbReference type="GO" id="GO:0016747">
    <property type="term" value="F:acyltransferase activity, transferring groups other than amino-acyl groups"/>
    <property type="evidence" value="ECO:0007669"/>
    <property type="project" value="InterPro"/>
</dbReference>
<evidence type="ECO:0000256" key="1">
    <source>
        <dbReference type="ARBA" id="ARBA00005531"/>
    </source>
</evidence>
<dbReference type="Proteomes" id="UP000028123">
    <property type="component" value="Unassembled WGS sequence"/>
</dbReference>
<gene>
    <name evidence="6" type="ORF">ET33_17390</name>
</gene>
<dbReference type="PANTHER" id="PTHR11877:SF46">
    <property type="entry name" value="TYPE III POLYKETIDE SYNTHASE A"/>
    <property type="match status" value="1"/>
</dbReference>
<feature type="active site" description="Acyl-thioester intermediate" evidence="3">
    <location>
        <position position="158"/>
    </location>
</feature>
<reference evidence="6 7" key="1">
    <citation type="submission" date="2014-06" db="EMBL/GenBank/DDBJ databases">
        <title>Draft genome sequence of Paenibacillus sp. MSt1.</title>
        <authorList>
            <person name="Aw Y.K."/>
            <person name="Ong K.S."/>
            <person name="Gan H.M."/>
            <person name="Lee S.M."/>
        </authorList>
    </citation>
    <scope>NUCLEOTIDE SEQUENCE [LARGE SCALE GENOMIC DNA]</scope>
    <source>
        <strain evidence="6 7">MSt1</strain>
    </source>
</reference>
<dbReference type="CDD" id="cd00831">
    <property type="entry name" value="CHS_like"/>
    <property type="match status" value="1"/>
</dbReference>
<dbReference type="AlphaFoldDB" id="A0A081NXH4"/>
<dbReference type="OrthoDB" id="9786288at2"/>
<keyword evidence="2" id="KW-0808">Transferase</keyword>
<comment type="caution">
    <text evidence="6">The sequence shown here is derived from an EMBL/GenBank/DDBJ whole genome shotgun (WGS) entry which is preliminary data.</text>
</comment>
<evidence type="ECO:0000313" key="6">
    <source>
        <dbReference type="EMBL" id="KEQ23147.1"/>
    </source>
</evidence>
<dbReference type="SUPFAM" id="SSF53901">
    <property type="entry name" value="Thiolase-like"/>
    <property type="match status" value="2"/>
</dbReference>
<dbReference type="PIRSF" id="PIRSF000451">
    <property type="entry name" value="PKS_III"/>
    <property type="match status" value="1"/>
</dbReference>
<dbReference type="RefSeq" id="WP_036689531.1">
    <property type="nucleotide sequence ID" value="NZ_JNVM01000024.1"/>
</dbReference>
<protein>
    <submittedName>
        <fullName evidence="6">Stilbene synthase</fullName>
    </submittedName>
</protein>
<dbReference type="Pfam" id="PF02797">
    <property type="entry name" value="Chal_sti_synt_C"/>
    <property type="match status" value="1"/>
</dbReference>
<feature type="domain" description="Chalcone/stilbene synthase N-terminal" evidence="4">
    <location>
        <begin position="9"/>
        <end position="217"/>
    </location>
</feature>
<evidence type="ECO:0000256" key="3">
    <source>
        <dbReference type="PIRSR" id="PIRSR000451-1"/>
    </source>
</evidence>
<evidence type="ECO:0000259" key="4">
    <source>
        <dbReference type="Pfam" id="PF00195"/>
    </source>
</evidence>
<dbReference type="InterPro" id="IPR011141">
    <property type="entry name" value="Polyketide_synthase_type-III"/>
</dbReference>
<evidence type="ECO:0000259" key="5">
    <source>
        <dbReference type="Pfam" id="PF02797"/>
    </source>
</evidence>
<dbReference type="InterPro" id="IPR016039">
    <property type="entry name" value="Thiolase-like"/>
</dbReference>
<proteinExistence type="inferred from homology"/>